<name>A0ABM1EMW5_PRICU</name>
<sequence length="412" mass="46249">MAPKRKLSMPTAPIRIDKRRKRPSTVRKMTRAQVQEVRGKLEEIERTELVANVNEAVESELHMEIGHRKLFLQSLHSNGFFAVLVGNLFTLFMELYGSSFSNRPIDSYVAFQLVWLNTVSYAFSDIDVIKLGPGAGSTSTSTSDTDAMHKSLMREQWQRAVASFPVADSTSDDSTNDVRQVGHAIASAVFRKASEWLIKIKSSTEESLATVESLHEESEYALLAIAGGCVNLVKRVVTRRQLSKSARQRREGNALLILITTCVRTTEQKRRVPMPTPLRIRDRGGLLVPQRVFLLWLRNLDRAIRTIASESGIALYGKNIIKITSQQVNAMDHLRDIFGEAARYACTMAKCNATNSTISTLHRMWQTKIVNARVNECMISHQLGVAEQQGNPMMKGGLTLRDELYCLAKKQL</sequence>
<proteinExistence type="predicted"/>
<organism evidence="1 2">
    <name type="scientific">Priapulus caudatus</name>
    <name type="common">Priapulid worm</name>
    <dbReference type="NCBI Taxonomy" id="37621"/>
    <lineage>
        <taxon>Eukaryota</taxon>
        <taxon>Metazoa</taxon>
        <taxon>Ecdysozoa</taxon>
        <taxon>Scalidophora</taxon>
        <taxon>Priapulida</taxon>
        <taxon>Priapulimorpha</taxon>
        <taxon>Priapulimorphida</taxon>
        <taxon>Priapulidae</taxon>
        <taxon>Priapulus</taxon>
    </lineage>
</organism>
<dbReference type="GeneID" id="106813822"/>
<protein>
    <submittedName>
        <fullName evidence="2">Uncharacterized protein LOC106813822</fullName>
    </submittedName>
</protein>
<keyword evidence="1" id="KW-1185">Reference proteome</keyword>
<reference evidence="2" key="1">
    <citation type="submission" date="2025-08" db="UniProtKB">
        <authorList>
            <consortium name="RefSeq"/>
        </authorList>
    </citation>
    <scope>IDENTIFICATION</scope>
</reference>
<gene>
    <name evidence="2" type="primary">LOC106813822</name>
</gene>
<accession>A0ABM1EMW5</accession>
<dbReference type="Proteomes" id="UP000695022">
    <property type="component" value="Unplaced"/>
</dbReference>
<evidence type="ECO:0000313" key="1">
    <source>
        <dbReference type="Proteomes" id="UP000695022"/>
    </source>
</evidence>
<dbReference type="RefSeq" id="XP_014673536.1">
    <property type="nucleotide sequence ID" value="XM_014818050.1"/>
</dbReference>
<evidence type="ECO:0000313" key="2">
    <source>
        <dbReference type="RefSeq" id="XP_014673536.1"/>
    </source>
</evidence>